<evidence type="ECO:0000313" key="2">
    <source>
        <dbReference type="EMBL" id="KAK9881350.1"/>
    </source>
</evidence>
<accession>A0AAW1UFR6</accession>
<dbReference type="AlphaFoldDB" id="A0AAW1UFR6"/>
<feature type="compositionally biased region" description="Polar residues" evidence="1">
    <location>
        <begin position="52"/>
        <end position="61"/>
    </location>
</feature>
<keyword evidence="3" id="KW-1185">Reference proteome</keyword>
<gene>
    <name evidence="2" type="ORF">WA026_015477</name>
</gene>
<proteinExistence type="predicted"/>
<sequence length="151" mass="16490">MAIVIPSFKDNIVATKAPTHQQETLTISNDVISKANHNETRDKKKDSDDHGNNNIPESRNLSSISKSVSTSKSSEEIATVTVVTSLSKFCVVMGIRYKIGDKLPHNTGNCVECICGEGAKISCSPHQCSPLGEEMNDYRPPEPRLSIVDNF</sequence>
<evidence type="ECO:0000313" key="3">
    <source>
        <dbReference type="Proteomes" id="UP001431783"/>
    </source>
</evidence>
<dbReference type="Proteomes" id="UP001431783">
    <property type="component" value="Unassembled WGS sequence"/>
</dbReference>
<name>A0AAW1UFR6_9CUCU</name>
<evidence type="ECO:0000256" key="1">
    <source>
        <dbReference type="SAM" id="MobiDB-lite"/>
    </source>
</evidence>
<feature type="compositionally biased region" description="Basic and acidic residues" evidence="1">
    <location>
        <begin position="36"/>
        <end position="51"/>
    </location>
</feature>
<dbReference type="EMBL" id="JARQZJ010000068">
    <property type="protein sequence ID" value="KAK9881350.1"/>
    <property type="molecule type" value="Genomic_DNA"/>
</dbReference>
<evidence type="ECO:0008006" key="4">
    <source>
        <dbReference type="Google" id="ProtNLM"/>
    </source>
</evidence>
<organism evidence="2 3">
    <name type="scientific">Henosepilachna vigintioctopunctata</name>
    <dbReference type="NCBI Taxonomy" id="420089"/>
    <lineage>
        <taxon>Eukaryota</taxon>
        <taxon>Metazoa</taxon>
        <taxon>Ecdysozoa</taxon>
        <taxon>Arthropoda</taxon>
        <taxon>Hexapoda</taxon>
        <taxon>Insecta</taxon>
        <taxon>Pterygota</taxon>
        <taxon>Neoptera</taxon>
        <taxon>Endopterygota</taxon>
        <taxon>Coleoptera</taxon>
        <taxon>Polyphaga</taxon>
        <taxon>Cucujiformia</taxon>
        <taxon>Coccinelloidea</taxon>
        <taxon>Coccinellidae</taxon>
        <taxon>Epilachninae</taxon>
        <taxon>Epilachnini</taxon>
        <taxon>Henosepilachna</taxon>
    </lineage>
</organism>
<dbReference type="SUPFAM" id="SSF57603">
    <property type="entry name" value="FnI-like domain"/>
    <property type="match status" value="1"/>
</dbReference>
<feature type="region of interest" description="Disordered" evidence="1">
    <location>
        <begin position="27"/>
        <end position="68"/>
    </location>
</feature>
<protein>
    <recommendedName>
        <fullName evidence="4">Kielin/chordin-like protein</fullName>
    </recommendedName>
</protein>
<reference evidence="2 3" key="1">
    <citation type="submission" date="2023-03" db="EMBL/GenBank/DDBJ databases">
        <title>Genome insight into feeding habits of ladybird beetles.</title>
        <authorList>
            <person name="Li H.-S."/>
            <person name="Huang Y.-H."/>
            <person name="Pang H."/>
        </authorList>
    </citation>
    <scope>NUCLEOTIDE SEQUENCE [LARGE SCALE GENOMIC DNA]</scope>
    <source>
        <strain evidence="2">SYSU_2023b</strain>
        <tissue evidence="2">Whole body</tissue>
    </source>
</reference>
<comment type="caution">
    <text evidence="2">The sequence shown here is derived from an EMBL/GenBank/DDBJ whole genome shotgun (WGS) entry which is preliminary data.</text>
</comment>